<comment type="caution">
    <text evidence="2">The sequence shown here is derived from an EMBL/GenBank/DDBJ whole genome shotgun (WGS) entry which is preliminary data.</text>
</comment>
<feature type="region of interest" description="Disordered" evidence="1">
    <location>
        <begin position="1"/>
        <end position="40"/>
    </location>
</feature>
<dbReference type="AlphaFoldDB" id="A0A9W4JAS7"/>
<dbReference type="OrthoDB" id="5356836at2759"/>
<proteinExistence type="predicted"/>
<feature type="compositionally biased region" description="Basic and acidic residues" evidence="1">
    <location>
        <begin position="110"/>
        <end position="131"/>
    </location>
</feature>
<reference evidence="2" key="1">
    <citation type="submission" date="2021-07" db="EMBL/GenBank/DDBJ databases">
        <authorList>
            <person name="Branca A.L. A."/>
        </authorList>
    </citation>
    <scope>NUCLEOTIDE SEQUENCE</scope>
</reference>
<feature type="region of interest" description="Disordered" evidence="1">
    <location>
        <begin position="110"/>
        <end position="133"/>
    </location>
</feature>
<evidence type="ECO:0000256" key="1">
    <source>
        <dbReference type="SAM" id="MobiDB-lite"/>
    </source>
</evidence>
<dbReference type="EMBL" id="CAJVPD010000242">
    <property type="protein sequence ID" value="CAG8388569.1"/>
    <property type="molecule type" value="Genomic_DNA"/>
</dbReference>
<feature type="compositionally biased region" description="Basic residues" evidence="1">
    <location>
        <begin position="9"/>
        <end position="18"/>
    </location>
</feature>
<gene>
    <name evidence="2" type="ORF">PSALAMII_LOCUS6469</name>
</gene>
<organism evidence="2 3">
    <name type="scientific">Penicillium salamii</name>
    <dbReference type="NCBI Taxonomy" id="1612424"/>
    <lineage>
        <taxon>Eukaryota</taxon>
        <taxon>Fungi</taxon>
        <taxon>Dikarya</taxon>
        <taxon>Ascomycota</taxon>
        <taxon>Pezizomycotina</taxon>
        <taxon>Eurotiomycetes</taxon>
        <taxon>Eurotiomycetidae</taxon>
        <taxon>Eurotiales</taxon>
        <taxon>Aspergillaceae</taxon>
        <taxon>Penicillium</taxon>
    </lineage>
</organism>
<dbReference type="Proteomes" id="UP001152592">
    <property type="component" value="Unassembled WGS sequence"/>
</dbReference>
<protein>
    <submittedName>
        <fullName evidence="2">Uncharacterized protein</fullName>
    </submittedName>
</protein>
<name>A0A9W4JAS7_9EURO</name>
<evidence type="ECO:0000313" key="2">
    <source>
        <dbReference type="EMBL" id="CAG8388569.1"/>
    </source>
</evidence>
<sequence length="209" mass="23985">MGIVSNMAHRMRNNRLSKRLSISSSKDEDSNDLIKPTETASLARPSIESTITIIRHSFHDSDSHKFQLQTNTNMNTRTLFDRTPISPDALSPREYPLFKLDMCQSRFEAEPQDLEKNDRRRGLENGLEKTDYTSGTVDKKKRSMKALLKRHCGLNIPRSSLSLKTSSSSPAWLDSAGDDEALVEMKREKLLEVHLQDQKKRKVRGFRMH</sequence>
<evidence type="ECO:0000313" key="3">
    <source>
        <dbReference type="Proteomes" id="UP001152592"/>
    </source>
</evidence>
<accession>A0A9W4JAS7</accession>